<evidence type="ECO:0000256" key="1">
    <source>
        <dbReference type="ARBA" id="ARBA00003237"/>
    </source>
</evidence>
<evidence type="ECO:0000256" key="14">
    <source>
        <dbReference type="ARBA" id="ARBA00033102"/>
    </source>
</evidence>
<dbReference type="InterPro" id="IPR037128">
    <property type="entry name" value="Quinolinate_PRibosylTase_N_sf"/>
</dbReference>
<dbReference type="Pfam" id="PF02749">
    <property type="entry name" value="QRPTase_N"/>
    <property type="match status" value="1"/>
</dbReference>
<dbReference type="InterPro" id="IPR002638">
    <property type="entry name" value="Quinolinate_PRibosylTrfase_C"/>
</dbReference>
<protein>
    <recommendedName>
        <fullName evidence="7">Nicotinate-nucleotide pyrophosphorylase [carboxylating]</fullName>
        <ecNumber evidence="6">2.4.2.19</ecNumber>
    </recommendedName>
    <alternativeName>
        <fullName evidence="14">Quinolinate phosphoribosyltransferase [decarboxylating]</fullName>
    </alternativeName>
</protein>
<dbReference type="Pfam" id="PF09302">
    <property type="entry name" value="XLF"/>
    <property type="match status" value="1"/>
</dbReference>
<keyword evidence="8" id="KW-0662">Pyridine nucleotide biosynthesis</keyword>
<dbReference type="EC" id="2.4.2.19" evidence="6"/>
<dbReference type="PANTHER" id="PTHR32179">
    <property type="entry name" value="NICOTINATE-NUCLEOTIDE PYROPHOSPHORYLASE [CARBOXYLATING]"/>
    <property type="match status" value="1"/>
</dbReference>
<dbReference type="GO" id="GO:0005737">
    <property type="term" value="C:cytoplasm"/>
    <property type="evidence" value="ECO:0007669"/>
    <property type="project" value="TreeGrafter"/>
</dbReference>
<comment type="subcellular location">
    <subcellularLocation>
        <location evidence="2">Nucleus</location>
    </subcellularLocation>
</comment>
<comment type="catalytic activity">
    <reaction evidence="15">
        <text>nicotinate beta-D-ribonucleotide + CO2 + diphosphate = quinolinate + 5-phospho-alpha-D-ribose 1-diphosphate + 2 H(+)</text>
        <dbReference type="Rhea" id="RHEA:12733"/>
        <dbReference type="ChEBI" id="CHEBI:15378"/>
        <dbReference type="ChEBI" id="CHEBI:16526"/>
        <dbReference type="ChEBI" id="CHEBI:29959"/>
        <dbReference type="ChEBI" id="CHEBI:33019"/>
        <dbReference type="ChEBI" id="CHEBI:57502"/>
        <dbReference type="ChEBI" id="CHEBI:58017"/>
        <dbReference type="EC" id="2.4.2.19"/>
    </reaction>
</comment>
<dbReference type="InterPro" id="IPR022412">
    <property type="entry name" value="Quinolinate_PRibosylTrfase_N"/>
</dbReference>
<reference evidence="20" key="1">
    <citation type="journal article" date="2016" name="Proc. Natl. Acad. Sci. U.S.A.">
        <title>Lipid metabolic changes in an early divergent fungus govern the establishment of a mutualistic symbiosis with endobacteria.</title>
        <authorList>
            <person name="Lastovetsky O.A."/>
            <person name="Gaspar M.L."/>
            <person name="Mondo S.J."/>
            <person name="LaButti K.M."/>
            <person name="Sandor L."/>
            <person name="Grigoriev I.V."/>
            <person name="Henry S.A."/>
            <person name="Pawlowska T.E."/>
        </authorList>
    </citation>
    <scope>NUCLEOTIDE SEQUENCE [LARGE SCALE GENOMIC DNA]</scope>
    <source>
        <strain evidence="20">ATCC 52814</strain>
    </source>
</reference>
<evidence type="ECO:0000256" key="2">
    <source>
        <dbReference type="ARBA" id="ARBA00004123"/>
    </source>
</evidence>
<dbReference type="NCBIfam" id="TIGR00078">
    <property type="entry name" value="nadC"/>
    <property type="match status" value="1"/>
</dbReference>
<dbReference type="GO" id="GO:0005634">
    <property type="term" value="C:nucleus"/>
    <property type="evidence" value="ECO:0007669"/>
    <property type="project" value="UniProtKB-SubCell"/>
</dbReference>
<evidence type="ECO:0000256" key="4">
    <source>
        <dbReference type="ARBA" id="ARBA00009400"/>
    </source>
</evidence>
<evidence type="ECO:0000259" key="17">
    <source>
        <dbReference type="Pfam" id="PF01729"/>
    </source>
</evidence>
<dbReference type="VEuPathDB" id="FungiDB:BCV72DRAFT_256042"/>
<evidence type="ECO:0000256" key="7">
    <source>
        <dbReference type="ARBA" id="ARBA00020990"/>
    </source>
</evidence>
<name>A0A1X0R4V1_RHIZD</name>
<dbReference type="PANTHER" id="PTHR32179:SF3">
    <property type="entry name" value="NICOTINATE-NUCLEOTIDE PYROPHOSPHORYLASE [CARBOXYLATING]"/>
    <property type="match status" value="1"/>
</dbReference>
<dbReference type="InterPro" id="IPR013785">
    <property type="entry name" value="Aldolase_TIM"/>
</dbReference>
<feature type="domain" description="Quinolinate phosphoribosyl transferase N-terminal" evidence="18">
    <location>
        <begin position="38"/>
        <end position="111"/>
    </location>
</feature>
<dbReference type="UniPathway" id="UPA00253">
    <property type="reaction ID" value="UER00331"/>
</dbReference>
<keyword evidence="11" id="KW-0227">DNA damage</keyword>
<dbReference type="CDD" id="cd01572">
    <property type="entry name" value="QPRTase"/>
    <property type="match status" value="1"/>
</dbReference>
<evidence type="ECO:0000256" key="15">
    <source>
        <dbReference type="ARBA" id="ARBA00047445"/>
    </source>
</evidence>
<evidence type="ECO:0000256" key="11">
    <source>
        <dbReference type="ARBA" id="ARBA00022763"/>
    </source>
</evidence>
<evidence type="ECO:0000256" key="5">
    <source>
        <dbReference type="ARBA" id="ARBA00011218"/>
    </source>
</evidence>
<keyword evidence="10" id="KW-0808">Transferase</keyword>
<sequence length="501" mass="57486">MAHFSHLLATNYKTLISQYLEEDVPSFDYGGYVVGEDDQVAVLYMKAEGVIAGVPFFDEVFRQLDCRVEWLMQEGEYVKPESKLAVAKVYGKARNILLGERTALNILCRCSGIALRARKVRELQDSLGFKGTIAATRKTTPGFRLVEKYGVLVGGLDTHRMDLSSMVMLKDNHIWSSGSITKAVHNARKVCGFALKIEVECQSEQEADEAIAAGADIVMLDNFTPEGLKIASKSIKERWAAKNKTHFLIESSGGITYETCAQYFCPANVPWTLIDHTYCIKYLFKEDYYLMLVSDLRLVWFEVGTFEHIQMGAKKSHNIVIEERQEVVILLHRLKNMIIKRLKSCVVKNSDNKEVLEIHCREIKDEKQLNVLSWVFSCELVDQISARSDKLTGPDVIYREFTTPSLSIVNHCVQERIPACDFKKNLKLAPDTLEYFSMVNRFGNEDQQQPHDVIKEEEIAVQDKEEPEEVQSRKEIEERRRRELEAFLQEKKPAKRKRRLL</sequence>
<proteinExistence type="inferred from homology"/>
<dbReference type="AlphaFoldDB" id="A0A1X0R4V1"/>
<evidence type="ECO:0000256" key="6">
    <source>
        <dbReference type="ARBA" id="ARBA00011944"/>
    </source>
</evidence>
<dbReference type="GO" id="GO:0009435">
    <property type="term" value="P:NAD+ biosynthetic process"/>
    <property type="evidence" value="ECO:0007669"/>
    <property type="project" value="UniProtKB-UniPathway"/>
</dbReference>
<dbReference type="SUPFAM" id="SSF51690">
    <property type="entry name" value="Nicotinate/Quinolinate PRTase C-terminal domain-like"/>
    <property type="match status" value="1"/>
</dbReference>
<dbReference type="Gene3D" id="2.170.210.10">
    <property type="entry name" value="DNA double-strand break repair and VJ recombination XRCC4, N-terminal"/>
    <property type="match status" value="1"/>
</dbReference>
<evidence type="ECO:0000256" key="13">
    <source>
        <dbReference type="ARBA" id="ARBA00023242"/>
    </source>
</evidence>
<keyword evidence="13" id="KW-0539">Nucleus</keyword>
<dbReference type="InterPro" id="IPR015381">
    <property type="entry name" value="XLF-like_N"/>
</dbReference>
<evidence type="ECO:0000313" key="20">
    <source>
        <dbReference type="EMBL" id="ORE07034.1"/>
    </source>
</evidence>
<feature type="domain" description="Quinolinate phosphoribosyl transferase C-terminal" evidence="17">
    <location>
        <begin position="114"/>
        <end position="265"/>
    </location>
</feature>
<dbReference type="GO" id="GO:0004514">
    <property type="term" value="F:nicotinate-nucleotide diphosphorylase (carboxylating) activity"/>
    <property type="evidence" value="ECO:0007669"/>
    <property type="project" value="UniProtKB-EC"/>
</dbReference>
<evidence type="ECO:0000256" key="9">
    <source>
        <dbReference type="ARBA" id="ARBA00022676"/>
    </source>
</evidence>
<dbReference type="GO" id="GO:0034213">
    <property type="term" value="P:quinolinate catabolic process"/>
    <property type="evidence" value="ECO:0007669"/>
    <property type="project" value="TreeGrafter"/>
</dbReference>
<dbReference type="OrthoDB" id="10067394at2759"/>
<accession>A0A1X0R4V1</accession>
<dbReference type="InterPro" id="IPR038051">
    <property type="entry name" value="XRCC4-like_N_sf"/>
</dbReference>
<comment type="similarity">
    <text evidence="4">Belongs to the NadC/ModD family.</text>
</comment>
<dbReference type="Proteomes" id="UP000242414">
    <property type="component" value="Unassembled WGS sequence"/>
</dbReference>
<dbReference type="CDD" id="cd22285">
    <property type="entry name" value="HD_XLF_N"/>
    <property type="match status" value="1"/>
</dbReference>
<dbReference type="InterPro" id="IPR004393">
    <property type="entry name" value="NadC"/>
</dbReference>
<keyword evidence="12" id="KW-0234">DNA repair</keyword>
<comment type="function">
    <text evidence="1">Involved in the catabolism of quinolinic acid (QA).</text>
</comment>
<dbReference type="FunFam" id="3.90.1170.20:FF:000003">
    <property type="entry name" value="Nicotinate-nucleotide pyrophosphorylase [carboxylating]"/>
    <property type="match status" value="1"/>
</dbReference>
<feature type="region of interest" description="Disordered" evidence="16">
    <location>
        <begin position="458"/>
        <end position="478"/>
    </location>
</feature>
<dbReference type="Pfam" id="PF01729">
    <property type="entry name" value="QRPTase_C"/>
    <property type="match status" value="1"/>
</dbReference>
<evidence type="ECO:0000256" key="16">
    <source>
        <dbReference type="SAM" id="MobiDB-lite"/>
    </source>
</evidence>
<dbReference type="Gene3D" id="3.20.20.70">
    <property type="entry name" value="Aldolase class I"/>
    <property type="match status" value="1"/>
</dbReference>
<gene>
    <name evidence="20" type="ORF">BCV72DRAFT_256042</name>
</gene>
<dbReference type="Gene3D" id="3.90.1170.20">
    <property type="entry name" value="Quinolinate phosphoribosyl transferase, N-terminal domain"/>
    <property type="match status" value="1"/>
</dbReference>
<evidence type="ECO:0000256" key="10">
    <source>
        <dbReference type="ARBA" id="ARBA00022679"/>
    </source>
</evidence>
<organism evidence="20">
    <name type="scientific">Rhizopus microsporus var. microsporus</name>
    <dbReference type="NCBI Taxonomy" id="86635"/>
    <lineage>
        <taxon>Eukaryota</taxon>
        <taxon>Fungi</taxon>
        <taxon>Fungi incertae sedis</taxon>
        <taxon>Mucoromycota</taxon>
        <taxon>Mucoromycotina</taxon>
        <taxon>Mucoromycetes</taxon>
        <taxon>Mucorales</taxon>
        <taxon>Mucorineae</taxon>
        <taxon>Rhizopodaceae</taxon>
        <taxon>Rhizopus</taxon>
    </lineage>
</organism>
<dbReference type="SUPFAM" id="SSF54675">
    <property type="entry name" value="Nicotinate/Quinolinate PRTase N-terminal domain-like"/>
    <property type="match status" value="1"/>
</dbReference>
<keyword evidence="9" id="KW-0328">Glycosyltransferase</keyword>
<comment type="pathway">
    <text evidence="3">Cofactor biosynthesis; NAD(+) biosynthesis; nicotinate D-ribonucleotide from quinolinate: step 1/1.</text>
</comment>
<dbReference type="InterPro" id="IPR027277">
    <property type="entry name" value="NadC/ModD"/>
</dbReference>
<comment type="subunit">
    <text evidence="5">Hexamer formed by 3 homodimers.</text>
</comment>
<evidence type="ECO:0000256" key="12">
    <source>
        <dbReference type="ARBA" id="ARBA00023204"/>
    </source>
</evidence>
<dbReference type="InterPro" id="IPR036068">
    <property type="entry name" value="Nicotinate_pribotase-like_C"/>
</dbReference>
<feature type="domain" description="XLF-like N-terminal" evidence="19">
    <location>
        <begin position="271"/>
        <end position="379"/>
    </location>
</feature>
<evidence type="ECO:0000256" key="8">
    <source>
        <dbReference type="ARBA" id="ARBA00022642"/>
    </source>
</evidence>
<dbReference type="GO" id="GO:0006303">
    <property type="term" value="P:double-strand break repair via nonhomologous end joining"/>
    <property type="evidence" value="ECO:0007669"/>
    <property type="project" value="UniProtKB-ARBA"/>
</dbReference>
<evidence type="ECO:0000259" key="18">
    <source>
        <dbReference type="Pfam" id="PF02749"/>
    </source>
</evidence>
<dbReference type="EMBL" id="KV921911">
    <property type="protein sequence ID" value="ORE07034.1"/>
    <property type="molecule type" value="Genomic_DNA"/>
</dbReference>
<dbReference type="FunFam" id="3.20.20.70:FF:000090">
    <property type="entry name" value="Nicotinate-nucleotide pyrophosphorylase [carboxylating]"/>
    <property type="match status" value="1"/>
</dbReference>
<evidence type="ECO:0000256" key="3">
    <source>
        <dbReference type="ARBA" id="ARBA00004893"/>
    </source>
</evidence>
<evidence type="ECO:0000259" key="19">
    <source>
        <dbReference type="Pfam" id="PF09302"/>
    </source>
</evidence>